<accession>A0A4R0QRS6</accession>
<dbReference type="InterPro" id="IPR036444">
    <property type="entry name" value="PLipase_A2_dom_sf"/>
</dbReference>
<keyword evidence="2" id="KW-1185">Reference proteome</keyword>
<dbReference type="GO" id="GO:0050482">
    <property type="term" value="P:arachidonate secretion"/>
    <property type="evidence" value="ECO:0007669"/>
    <property type="project" value="InterPro"/>
</dbReference>
<evidence type="ECO:0000313" key="2">
    <source>
        <dbReference type="Proteomes" id="UP000291289"/>
    </source>
</evidence>
<dbReference type="AlphaFoldDB" id="A0A4R0QRS6"/>
<dbReference type="OrthoDB" id="4332189at2"/>
<proteinExistence type="predicted"/>
<gene>
    <name evidence="1" type="ORF">EJ419_00280</name>
</gene>
<dbReference type="GO" id="GO:0004623">
    <property type="term" value="F:phospholipase A2 activity"/>
    <property type="evidence" value="ECO:0007669"/>
    <property type="project" value="InterPro"/>
</dbReference>
<evidence type="ECO:0000313" key="1">
    <source>
        <dbReference type="EMBL" id="TCD55074.1"/>
    </source>
</evidence>
<dbReference type="SUPFAM" id="SSF48619">
    <property type="entry name" value="Phospholipase A2, PLA2"/>
    <property type="match status" value="1"/>
</dbReference>
<dbReference type="Gene3D" id="1.20.90.10">
    <property type="entry name" value="Phospholipase A2 domain"/>
    <property type="match status" value="1"/>
</dbReference>
<sequence length="233" mass="26903">MVQRAALPLTPSFPETINIHHSSEIFLDLLPWNDFNFTGNFNDSSVIITDKEDKLVGVIDYVYAQNYDGERIRANIKVIDNTLAIKFNKDISGEVHLEYLNATGNDNLWLPSYDRESFIDIPKDYIYNPRIYGGLHDYCTWSPDEFNVLGQRVDFRGPCARHDMCYEKSHCRSRRCDSILHEHLKTNCRVQLNPLNPLRATCLATAEVYFTAVVSYQEADTKTLFRVVTKDPQ</sequence>
<comment type="caution">
    <text evidence="1">The sequence shown here is derived from an EMBL/GenBank/DDBJ whole genome shotgun (WGS) entry which is preliminary data.</text>
</comment>
<dbReference type="GO" id="GO:0006644">
    <property type="term" value="P:phospholipid metabolic process"/>
    <property type="evidence" value="ECO:0007669"/>
    <property type="project" value="InterPro"/>
</dbReference>
<name>A0A4R0QRS6_9BIFI</name>
<dbReference type="EMBL" id="RXLP01000001">
    <property type="protein sequence ID" value="TCD55074.1"/>
    <property type="molecule type" value="Genomic_DNA"/>
</dbReference>
<organism evidence="1 2">
    <name type="scientific">Alloscardovia theropitheci</name>
    <dbReference type="NCBI Taxonomy" id="2496842"/>
    <lineage>
        <taxon>Bacteria</taxon>
        <taxon>Bacillati</taxon>
        <taxon>Actinomycetota</taxon>
        <taxon>Actinomycetes</taxon>
        <taxon>Bifidobacteriales</taxon>
        <taxon>Bifidobacteriaceae</taxon>
        <taxon>Alloscardovia</taxon>
    </lineage>
</organism>
<dbReference type="RefSeq" id="WP_131282924.1">
    <property type="nucleotide sequence ID" value="NZ_RXLP01000001.1"/>
</dbReference>
<protein>
    <submittedName>
        <fullName evidence="1">Uncharacterized protein</fullName>
    </submittedName>
</protein>
<dbReference type="Proteomes" id="UP000291289">
    <property type="component" value="Unassembled WGS sequence"/>
</dbReference>
<reference evidence="1 2" key="1">
    <citation type="submission" date="2018-12" db="EMBL/GenBank/DDBJ databases">
        <title>Alloscrdovia theropitheci sp. nov: a novel taxon from the feces of the bleeding-herat monkey (Theropithecus geleda).</title>
        <authorList>
            <person name="Modesto M."/>
        </authorList>
    </citation>
    <scope>NUCLEOTIDE SEQUENCE [LARGE SCALE GENOMIC DNA]</scope>
    <source>
        <strain evidence="1 2">GLDI4/2</strain>
    </source>
</reference>